<keyword evidence="2" id="KW-0719">Serine esterase</keyword>
<keyword evidence="3" id="KW-0479">Metal-binding</keyword>
<dbReference type="EMBL" id="CP097635">
    <property type="protein sequence ID" value="URI06472.1"/>
    <property type="molecule type" value="Genomic_DNA"/>
</dbReference>
<keyword evidence="5 9" id="KW-0378">Hydrolase</keyword>
<accession>A0ABY4S0K1</accession>
<feature type="chain" id="PRO_5046407400" evidence="8">
    <location>
        <begin position="28"/>
        <end position="568"/>
    </location>
</feature>
<dbReference type="PROSITE" id="PS51257">
    <property type="entry name" value="PROKAR_LIPOPROTEIN"/>
    <property type="match status" value="1"/>
</dbReference>
<evidence type="ECO:0000256" key="3">
    <source>
        <dbReference type="ARBA" id="ARBA00022723"/>
    </source>
</evidence>
<proteinExistence type="inferred from homology"/>
<gene>
    <name evidence="9" type="ORF">MW290_11185</name>
</gene>
<dbReference type="PANTHER" id="PTHR33938">
    <property type="entry name" value="FERULOYL ESTERASE B-RELATED"/>
    <property type="match status" value="1"/>
</dbReference>
<dbReference type="SUPFAM" id="SSF53474">
    <property type="entry name" value="alpha/beta-Hydrolases"/>
    <property type="match status" value="1"/>
</dbReference>
<feature type="signal peptide" evidence="8">
    <location>
        <begin position="1"/>
        <end position="27"/>
    </location>
</feature>
<evidence type="ECO:0000256" key="2">
    <source>
        <dbReference type="ARBA" id="ARBA00022487"/>
    </source>
</evidence>
<evidence type="ECO:0000256" key="1">
    <source>
        <dbReference type="ARBA" id="ARBA00006249"/>
    </source>
</evidence>
<name>A0ABY4S0K1_AQUTE</name>
<dbReference type="InterPro" id="IPR029058">
    <property type="entry name" value="AB_hydrolase_fold"/>
</dbReference>
<dbReference type="Proteomes" id="UP001056201">
    <property type="component" value="Chromosome 1"/>
</dbReference>
<evidence type="ECO:0000256" key="6">
    <source>
        <dbReference type="ARBA" id="ARBA00022837"/>
    </source>
</evidence>
<dbReference type="RefSeq" id="WP_250194735.1">
    <property type="nucleotide sequence ID" value="NZ_CP097635.1"/>
</dbReference>
<sequence>MYPRLTTTALPRAFAASALLLTLCACGSDSDVPPPVPGVAELQQACARMAGTTVAPSRIGLPSGAATVTAAVLVPAAGELPEYCQLQGSIAARSAGADPIRFQLNLPTTWNQKALMYGGGGFNGVLIDGTAALRDAPAGMARPLAQGYATFGTDSGHDATSYNATDPGRFALNDEMLVNFAHESYKKVKDTAHALMAGYYLRTPSRQYYFGGSEGGREGLVMAQRYPADFDGIVSVVPVIHWTGLFNGFINFSKPQFNGGALNTAEIRLVADAVNTACDGLDGIADGVVSNYLACPARFNLQSLRCAGGADVGDSCLSDAQLATLQAAYGPTVMPFALANGLTTYPGRLFGGEIQPGSEGIGRWITNGQVPQVPTPLATDARGVNYGSSYARYVIARDAAFDVRNFDAATFRTRIQEVSALMDATDPDLSAFLRRGGKLIVRENSGDMAQSPMAGIQYYQSVVARMGQSAVDGFMRLYVSPASNHGGTAASLTTGTLVPTTTDLLAELDRWSTTGTAPADALAQVRNATTAPYTTLASRPMCRFPGYPQYVGGDASLMASYRCATSAP</sequence>
<dbReference type="InterPro" id="IPR011118">
    <property type="entry name" value="Tannase/feruloyl_esterase"/>
</dbReference>
<keyword evidence="4 8" id="KW-0732">Signal</keyword>
<dbReference type="GO" id="GO:0016787">
    <property type="term" value="F:hydrolase activity"/>
    <property type="evidence" value="ECO:0007669"/>
    <property type="project" value="UniProtKB-KW"/>
</dbReference>
<keyword evidence="6" id="KW-0106">Calcium</keyword>
<dbReference type="Pfam" id="PF07519">
    <property type="entry name" value="Tannase"/>
    <property type="match status" value="1"/>
</dbReference>
<organism evidence="9 10">
    <name type="scientific">Aquincola tertiaricarbonis</name>
    <dbReference type="NCBI Taxonomy" id="391953"/>
    <lineage>
        <taxon>Bacteria</taxon>
        <taxon>Pseudomonadati</taxon>
        <taxon>Pseudomonadota</taxon>
        <taxon>Betaproteobacteria</taxon>
        <taxon>Burkholderiales</taxon>
        <taxon>Sphaerotilaceae</taxon>
        <taxon>Aquincola</taxon>
    </lineage>
</organism>
<evidence type="ECO:0000313" key="9">
    <source>
        <dbReference type="EMBL" id="URI06472.1"/>
    </source>
</evidence>
<evidence type="ECO:0000313" key="10">
    <source>
        <dbReference type="Proteomes" id="UP001056201"/>
    </source>
</evidence>
<evidence type="ECO:0000256" key="7">
    <source>
        <dbReference type="ARBA" id="ARBA00023157"/>
    </source>
</evidence>
<dbReference type="Gene3D" id="3.40.50.1820">
    <property type="entry name" value="alpha/beta hydrolase"/>
    <property type="match status" value="1"/>
</dbReference>
<protein>
    <submittedName>
        <fullName evidence="9">Tannase/feruloyl esterase family alpha/beta hydrolase</fullName>
    </submittedName>
</protein>
<evidence type="ECO:0000256" key="5">
    <source>
        <dbReference type="ARBA" id="ARBA00022801"/>
    </source>
</evidence>
<reference evidence="9" key="1">
    <citation type="submission" date="2022-05" db="EMBL/GenBank/DDBJ databases">
        <title>An RpoN-dependent PEP-CTERM gene is involved in floc formation of an Aquincola tertiaricarbonis strain.</title>
        <authorList>
            <person name="Qiu D."/>
            <person name="Xia M."/>
        </authorList>
    </citation>
    <scope>NUCLEOTIDE SEQUENCE</scope>
    <source>
        <strain evidence="9">RN12</strain>
    </source>
</reference>
<keyword evidence="10" id="KW-1185">Reference proteome</keyword>
<comment type="similarity">
    <text evidence="1">Belongs to the tannase family.</text>
</comment>
<dbReference type="PANTHER" id="PTHR33938:SF15">
    <property type="entry name" value="FERULOYL ESTERASE B-RELATED"/>
    <property type="match status" value="1"/>
</dbReference>
<keyword evidence="7" id="KW-1015">Disulfide bond</keyword>
<evidence type="ECO:0000256" key="4">
    <source>
        <dbReference type="ARBA" id="ARBA00022729"/>
    </source>
</evidence>
<evidence type="ECO:0000256" key="8">
    <source>
        <dbReference type="SAM" id="SignalP"/>
    </source>
</evidence>